<comment type="caution">
    <text evidence="3">The sequence shown here is derived from an EMBL/GenBank/DDBJ whole genome shotgun (WGS) entry which is preliminary data.</text>
</comment>
<reference evidence="3 4" key="1">
    <citation type="submission" date="2018-12" db="EMBL/GenBank/DDBJ databases">
        <title>Alloscrdovia theropitheci sp. nov: a novel taxon from the feces of the bleeding-herat monkey (Theropithecus geleda).</title>
        <authorList>
            <person name="Modesto M."/>
        </authorList>
    </citation>
    <scope>NUCLEOTIDE SEQUENCE [LARGE SCALE GENOMIC DNA]</scope>
    <source>
        <strain evidence="3 4">GLDI4/2</strain>
    </source>
</reference>
<dbReference type="Gene3D" id="3.40.50.450">
    <property type="match status" value="1"/>
</dbReference>
<dbReference type="SUPFAM" id="SSF102405">
    <property type="entry name" value="MCP/YpsA-like"/>
    <property type="match status" value="1"/>
</dbReference>
<dbReference type="EMBL" id="RXLP01000027">
    <property type="protein sequence ID" value="TCD53544.1"/>
    <property type="molecule type" value="Genomic_DNA"/>
</dbReference>
<dbReference type="PANTHER" id="PTHR43022:SF1">
    <property type="entry name" value="PROTEIN SMF"/>
    <property type="match status" value="1"/>
</dbReference>
<name>A0A4R0QN24_9BIFI</name>
<evidence type="ECO:0000259" key="2">
    <source>
        <dbReference type="Pfam" id="PF02481"/>
    </source>
</evidence>
<evidence type="ECO:0000256" key="1">
    <source>
        <dbReference type="ARBA" id="ARBA00006525"/>
    </source>
</evidence>
<dbReference type="InterPro" id="IPR057666">
    <property type="entry name" value="DrpA_SLOG"/>
</dbReference>
<feature type="domain" description="Smf/DprA SLOG" evidence="2">
    <location>
        <begin position="118"/>
        <end position="335"/>
    </location>
</feature>
<dbReference type="RefSeq" id="WP_131285298.1">
    <property type="nucleotide sequence ID" value="NZ_RXLP01000027.1"/>
</dbReference>
<evidence type="ECO:0000313" key="4">
    <source>
        <dbReference type="Proteomes" id="UP000291289"/>
    </source>
</evidence>
<dbReference type="InterPro" id="IPR003488">
    <property type="entry name" value="DprA"/>
</dbReference>
<sequence>MQPPTDTAIAHAALTFAASGADEIMFFLSARYKQGNAISLWSRLQELSIEYKMTHSLPDYSDLNECVMSTAYSRTLSKRLHKVLPHWLAAIESYAHMSLVSLASMLTRNYKYWIIDETSPFWPRQLYDLVLHTDSSAPLCLWGLGDPSALVSCSQPVSIVGSRSVNNYGRSVAFSAGKYAALHGHLVVSGGALGADAAAHWGALGAFDVMDNPGRTVAVMAGGLDYTGPAQNAGLFERIQNSHGAIISELAPCVVPEPYRFLQRNRLIAALGSTVIIAQAQHRSGALNTATWAANLDRFILAAPGNINTPYNTGCNRLIYDHKATLLASAHDMSDVCHAAHEPFAQNQTFSPAMLPTDTESYQQ</sequence>
<organism evidence="3 4">
    <name type="scientific">Alloscardovia theropitheci</name>
    <dbReference type="NCBI Taxonomy" id="2496842"/>
    <lineage>
        <taxon>Bacteria</taxon>
        <taxon>Bacillati</taxon>
        <taxon>Actinomycetota</taxon>
        <taxon>Actinomycetes</taxon>
        <taxon>Bifidobacteriales</taxon>
        <taxon>Bifidobacteriaceae</taxon>
        <taxon>Alloscardovia</taxon>
    </lineage>
</organism>
<evidence type="ECO:0000313" key="3">
    <source>
        <dbReference type="EMBL" id="TCD53544.1"/>
    </source>
</evidence>
<dbReference type="PANTHER" id="PTHR43022">
    <property type="entry name" value="PROTEIN SMF"/>
    <property type="match status" value="1"/>
</dbReference>
<protein>
    <submittedName>
        <fullName evidence="3">DNA-processing protein DprA</fullName>
    </submittedName>
</protein>
<dbReference type="GO" id="GO:0009294">
    <property type="term" value="P:DNA-mediated transformation"/>
    <property type="evidence" value="ECO:0007669"/>
    <property type="project" value="InterPro"/>
</dbReference>
<dbReference type="Pfam" id="PF02481">
    <property type="entry name" value="DNA_processg_A"/>
    <property type="match status" value="1"/>
</dbReference>
<keyword evidence="4" id="KW-1185">Reference proteome</keyword>
<dbReference type="AlphaFoldDB" id="A0A4R0QN24"/>
<dbReference type="OrthoDB" id="9785707at2"/>
<dbReference type="Proteomes" id="UP000291289">
    <property type="component" value="Unassembled WGS sequence"/>
</dbReference>
<proteinExistence type="inferred from homology"/>
<accession>A0A4R0QN24</accession>
<gene>
    <name evidence="3" type="ORF">EJ419_07810</name>
</gene>
<comment type="similarity">
    <text evidence="1">Belongs to the DprA/Smf family.</text>
</comment>